<dbReference type="EMBL" id="JAHCQH010000015">
    <property type="protein sequence ID" value="MBS9477431.1"/>
    <property type="molecule type" value="Genomic_DNA"/>
</dbReference>
<name>A0ABS5R6Y6_9HYPH</name>
<dbReference type="SUPFAM" id="SSF51182">
    <property type="entry name" value="RmlC-like cupins"/>
    <property type="match status" value="1"/>
</dbReference>
<dbReference type="Pfam" id="PF12973">
    <property type="entry name" value="Cupin_7"/>
    <property type="match status" value="1"/>
</dbReference>
<evidence type="ECO:0000259" key="1">
    <source>
        <dbReference type="Pfam" id="PF12973"/>
    </source>
</evidence>
<accession>A0ABS5R6Y6</accession>
<dbReference type="NCBIfam" id="TIGR02451">
    <property type="entry name" value="anti_sig_ChrR"/>
    <property type="match status" value="1"/>
</dbReference>
<dbReference type="Gene3D" id="1.10.10.1320">
    <property type="entry name" value="Anti-sigma factor, zinc-finger domain"/>
    <property type="match status" value="1"/>
</dbReference>
<dbReference type="InterPro" id="IPR011051">
    <property type="entry name" value="RmlC_Cupin_sf"/>
</dbReference>
<comment type="caution">
    <text evidence="2">The sequence shown here is derived from an EMBL/GenBank/DDBJ whole genome shotgun (WGS) entry which is preliminary data.</text>
</comment>
<evidence type="ECO:0000313" key="2">
    <source>
        <dbReference type="EMBL" id="MBS9477431.1"/>
    </source>
</evidence>
<proteinExistence type="predicted"/>
<dbReference type="InterPro" id="IPR014710">
    <property type="entry name" value="RmlC-like_jellyroll"/>
</dbReference>
<dbReference type="Proteomes" id="UP001166585">
    <property type="component" value="Unassembled WGS sequence"/>
</dbReference>
<sequence>MSIQHHPSDETLLRYAAGRLPVAPGLVVATHLSGCVECRARVATFEAMGGSLLEQVTPEPMEPEALARLLAQIDAPAPPPRAPAPRKPLPTLPGGILLPRALRHCEMGRWRWLGPGVRASSLTIAQDPSARLTLLRVGPGRKLPEHGHTGLEFTQILSGSFSDGFGRYRPGDLSEMDSEIDHQPIVDPEGECICLTAMEGEMRIGGMFGRLLTSFARI</sequence>
<feature type="domain" description="ChrR-like cupin" evidence="1">
    <location>
        <begin position="102"/>
        <end position="197"/>
    </location>
</feature>
<dbReference type="CDD" id="cd20301">
    <property type="entry name" value="cupin_ChrR"/>
    <property type="match status" value="1"/>
</dbReference>
<reference evidence="2" key="1">
    <citation type="submission" date="2021-05" db="EMBL/GenBank/DDBJ databases">
        <authorList>
            <person name="Sun Q."/>
            <person name="Inoue M."/>
        </authorList>
    </citation>
    <scope>NUCLEOTIDE SEQUENCE</scope>
    <source>
        <strain evidence="2">VKM B-3255</strain>
    </source>
</reference>
<dbReference type="InterPro" id="IPR025979">
    <property type="entry name" value="ChrR-like_cupin_dom"/>
</dbReference>
<gene>
    <name evidence="2" type="ORF">KIP89_09955</name>
</gene>
<keyword evidence="3" id="KW-1185">Reference proteome</keyword>
<dbReference type="Gene3D" id="2.60.120.10">
    <property type="entry name" value="Jelly Rolls"/>
    <property type="match status" value="1"/>
</dbReference>
<evidence type="ECO:0000313" key="3">
    <source>
        <dbReference type="Proteomes" id="UP001166585"/>
    </source>
</evidence>
<dbReference type="RefSeq" id="WP_213755201.1">
    <property type="nucleotide sequence ID" value="NZ_JAHCQH010000015.1"/>
</dbReference>
<dbReference type="InterPro" id="IPR041916">
    <property type="entry name" value="Anti_sigma_zinc_sf"/>
</dbReference>
<protein>
    <submittedName>
        <fullName evidence="2">ChrR family anti-sigma-E factor</fullName>
    </submittedName>
</protein>
<organism evidence="2 3">
    <name type="scientific">Ancylobacter radicis</name>
    <dbReference type="NCBI Taxonomy" id="2836179"/>
    <lineage>
        <taxon>Bacteria</taxon>
        <taxon>Pseudomonadati</taxon>
        <taxon>Pseudomonadota</taxon>
        <taxon>Alphaproteobacteria</taxon>
        <taxon>Hyphomicrobiales</taxon>
        <taxon>Xanthobacteraceae</taxon>
        <taxon>Ancylobacter</taxon>
    </lineage>
</organism>
<dbReference type="InterPro" id="IPR012807">
    <property type="entry name" value="Anti-sigma_ChrR"/>
</dbReference>